<evidence type="ECO:0008006" key="4">
    <source>
        <dbReference type="Google" id="ProtNLM"/>
    </source>
</evidence>
<dbReference type="EMBL" id="AE006470">
    <property type="protein sequence ID" value="AAM72096.1"/>
    <property type="molecule type" value="Genomic_DNA"/>
</dbReference>
<keyword evidence="3" id="KW-1185">Reference proteome</keyword>
<sequence>MNQGKPEKLYADSVQLAYAKTLEFVSHAIIILMAIGFILYVFRLLPLTVPVETVAANWHLNATKLQVKIHHHCGWSCFEDVHTFMHGDAVSYASVVFLSLATMICLATSTMAFFREKNRIYLVITILQILVLLVAASGKLTSGH</sequence>
<evidence type="ECO:0000313" key="3">
    <source>
        <dbReference type="Proteomes" id="UP000001007"/>
    </source>
</evidence>
<organism evidence="2 3">
    <name type="scientific">Chlorobaculum tepidum (strain ATCC 49652 / DSM 12025 / NBRC 103806 / TLS)</name>
    <name type="common">Chlorobium tepidum</name>
    <dbReference type="NCBI Taxonomy" id="194439"/>
    <lineage>
        <taxon>Bacteria</taxon>
        <taxon>Pseudomonadati</taxon>
        <taxon>Chlorobiota</taxon>
        <taxon>Chlorobiia</taxon>
        <taxon>Chlorobiales</taxon>
        <taxon>Chlorobiaceae</taxon>
        <taxon>Chlorobaculum</taxon>
    </lineage>
</organism>
<dbReference type="AlphaFoldDB" id="Q8KE32"/>
<dbReference type="Proteomes" id="UP000001007">
    <property type="component" value="Chromosome"/>
</dbReference>
<protein>
    <recommendedName>
        <fullName evidence="4">DUF1634 domain-containing protein</fullName>
    </recommendedName>
</protein>
<dbReference type="HOGENOM" id="CLU_151167_0_0_10"/>
<dbReference type="eggNOG" id="ENOG5032U1K">
    <property type="taxonomic scope" value="Bacteria"/>
</dbReference>
<dbReference type="KEGG" id="cte:CT0860"/>
<feature type="transmembrane region" description="Helical" evidence="1">
    <location>
        <begin position="89"/>
        <end position="108"/>
    </location>
</feature>
<gene>
    <name evidence="2" type="ordered locus">CT0860</name>
</gene>
<dbReference type="STRING" id="194439.CT0860"/>
<evidence type="ECO:0000256" key="1">
    <source>
        <dbReference type="SAM" id="Phobius"/>
    </source>
</evidence>
<keyword evidence="1" id="KW-0812">Transmembrane</keyword>
<feature type="transmembrane region" description="Helical" evidence="1">
    <location>
        <begin position="120"/>
        <end position="138"/>
    </location>
</feature>
<name>Q8KE32_CHLTE</name>
<evidence type="ECO:0000313" key="2">
    <source>
        <dbReference type="EMBL" id="AAM72096.1"/>
    </source>
</evidence>
<dbReference type="OrthoDB" id="598268at2"/>
<accession>Q8KE32</accession>
<proteinExistence type="predicted"/>
<feature type="transmembrane region" description="Helical" evidence="1">
    <location>
        <begin position="21"/>
        <end position="42"/>
    </location>
</feature>
<reference evidence="2 3" key="1">
    <citation type="journal article" date="2002" name="Proc. Natl. Acad. Sci. U.S.A.">
        <title>The complete genome sequence of Chlorobium tepidum TLS, a photosynthetic, anaerobic, green-sulfur bacterium.</title>
        <authorList>
            <person name="Eisen J.A."/>
            <person name="Nelson K.E."/>
            <person name="Paulsen I.T."/>
            <person name="Heidelberg J.F."/>
            <person name="Wu M."/>
            <person name="Dodson R.J."/>
            <person name="Deboy R."/>
            <person name="Gwinn M.L."/>
            <person name="Nelson W.C."/>
            <person name="Haft D.H."/>
            <person name="Hickey E.K."/>
            <person name="Peterson J.D."/>
            <person name="Durkin A.S."/>
            <person name="Kolonay J.L."/>
            <person name="Yang F."/>
            <person name="Holt I."/>
            <person name="Umayam L.A."/>
            <person name="Mason T."/>
            <person name="Brenner M."/>
            <person name="Shea T.P."/>
            <person name="Parksey D."/>
            <person name="Nierman W.C."/>
            <person name="Feldblyum T.V."/>
            <person name="Hansen C.L."/>
            <person name="Craven M.B."/>
            <person name="Radune D."/>
            <person name="Vamathevan J."/>
            <person name="Khouri H."/>
            <person name="White O."/>
            <person name="Gruber T.M."/>
            <person name="Ketchum K.A."/>
            <person name="Venter J.C."/>
            <person name="Tettelin H."/>
            <person name="Bryant D.A."/>
            <person name="Fraser C.M."/>
        </authorList>
    </citation>
    <scope>NUCLEOTIDE SEQUENCE [LARGE SCALE GENOMIC DNA]</scope>
    <source>
        <strain evidence="3">ATCC 49652 / DSM 12025 / NBRC 103806 / TLS</strain>
    </source>
</reference>
<dbReference type="RefSeq" id="WP_010932541.1">
    <property type="nucleotide sequence ID" value="NC_002932.3"/>
</dbReference>
<keyword evidence="1" id="KW-1133">Transmembrane helix</keyword>
<keyword evidence="1" id="KW-0472">Membrane</keyword>
<dbReference type="EnsemblBacteria" id="AAM72096">
    <property type="protein sequence ID" value="AAM72096"/>
    <property type="gene ID" value="CT0860"/>
</dbReference>